<keyword evidence="2 3" id="KW-0663">Pyridoxal phosphate</keyword>
<dbReference type="GO" id="GO:0008483">
    <property type="term" value="F:transaminase activity"/>
    <property type="evidence" value="ECO:0007669"/>
    <property type="project" value="UniProtKB-KW"/>
</dbReference>
<evidence type="ECO:0000256" key="1">
    <source>
        <dbReference type="ARBA" id="ARBA00008954"/>
    </source>
</evidence>
<keyword evidence="4" id="KW-0808">Transferase</keyword>
<name>A0A370B7S9_9ACTN</name>
<dbReference type="SUPFAM" id="SSF53383">
    <property type="entry name" value="PLP-dependent transferases"/>
    <property type="match status" value="1"/>
</dbReference>
<dbReference type="InterPro" id="IPR015422">
    <property type="entry name" value="PyrdxlP-dep_Trfase_small"/>
</dbReference>
<evidence type="ECO:0000256" key="2">
    <source>
        <dbReference type="ARBA" id="ARBA00022898"/>
    </source>
</evidence>
<accession>A0A370B7S9</accession>
<protein>
    <submittedName>
        <fullName evidence="4">Aspartate aminotransferase family protein</fullName>
    </submittedName>
</protein>
<dbReference type="PANTHER" id="PTHR43094">
    <property type="entry name" value="AMINOTRANSFERASE"/>
    <property type="match status" value="1"/>
</dbReference>
<dbReference type="Pfam" id="PF00202">
    <property type="entry name" value="Aminotran_3"/>
    <property type="match status" value="1"/>
</dbReference>
<proteinExistence type="inferred from homology"/>
<dbReference type="AlphaFoldDB" id="A0A370B7S9"/>
<sequence length="459" mass="49067">MLLRPVTARQDLSSPARWAHPGRDVSVDRYLPRRDRLLTSSRPLPDFDVVRASGPWLHCTDGRRIFDGSSGLICVNVGQGSRKVLSRIERQFFRSSFGGAAVVRPHVQVELMDRLCHAVGRPQDSVALVTCGTLAVEVAVGLARNIARVRGGKRRGDILTSSLSYHGNSALTLALAGNHARRPRPEDALGLGPAFPAPYPPAHDHAERTCDASCADEVATAIDSRGPESIAAVLLEPVNGTTGGAYVPPDGYLRRVSEICRERGVLVIHDEVLTGLWRTGTPLASNHWDGAEPDLCILSKGLGAGYTSVGAVLVSPEIAPLLRHDDADPLPAMGTMAAHPLQAAACLGVLDELESMDPGVLRARGERLGSLLRPLTGLTAVRDVRGIGHLYGVELAPGLLWPLMKEAEKRAVFFYPFTGAGDPRSEGLVVAPPLNSTDEDISYLTAVLRDAVSALHRDG</sequence>
<dbReference type="Proteomes" id="UP000253741">
    <property type="component" value="Unassembled WGS sequence"/>
</dbReference>
<dbReference type="Gene3D" id="3.40.640.10">
    <property type="entry name" value="Type I PLP-dependent aspartate aminotransferase-like (Major domain)"/>
    <property type="match status" value="1"/>
</dbReference>
<evidence type="ECO:0000313" key="5">
    <source>
        <dbReference type="Proteomes" id="UP000253741"/>
    </source>
</evidence>
<dbReference type="GO" id="GO:0030170">
    <property type="term" value="F:pyridoxal phosphate binding"/>
    <property type="evidence" value="ECO:0007669"/>
    <property type="project" value="InterPro"/>
</dbReference>
<keyword evidence="5" id="KW-1185">Reference proteome</keyword>
<evidence type="ECO:0000313" key="4">
    <source>
        <dbReference type="EMBL" id="RDG36702.1"/>
    </source>
</evidence>
<gene>
    <name evidence="4" type="ORF">DVH02_18555</name>
</gene>
<dbReference type="InterPro" id="IPR015421">
    <property type="entry name" value="PyrdxlP-dep_Trfase_major"/>
</dbReference>
<dbReference type="EMBL" id="QQNA01000144">
    <property type="protein sequence ID" value="RDG36702.1"/>
    <property type="molecule type" value="Genomic_DNA"/>
</dbReference>
<dbReference type="Gene3D" id="3.90.1150.10">
    <property type="entry name" value="Aspartate Aminotransferase, domain 1"/>
    <property type="match status" value="2"/>
</dbReference>
<comment type="similarity">
    <text evidence="1 3">Belongs to the class-III pyridoxal-phosphate-dependent aminotransferase family.</text>
</comment>
<keyword evidence="4" id="KW-0032">Aminotransferase</keyword>
<reference evidence="4 5" key="1">
    <citation type="submission" date="2018-07" db="EMBL/GenBank/DDBJ databases">
        <title>Streptomyces species from bats.</title>
        <authorList>
            <person name="Dunlap C."/>
        </authorList>
    </citation>
    <scope>NUCLEOTIDE SEQUENCE [LARGE SCALE GENOMIC DNA]</scope>
    <source>
        <strain evidence="4 5">AC230</strain>
    </source>
</reference>
<evidence type="ECO:0000256" key="3">
    <source>
        <dbReference type="RuleBase" id="RU003560"/>
    </source>
</evidence>
<dbReference type="InterPro" id="IPR005814">
    <property type="entry name" value="Aminotrans_3"/>
</dbReference>
<comment type="caution">
    <text evidence="4">The sequence shown here is derived from an EMBL/GenBank/DDBJ whole genome shotgun (WGS) entry which is preliminary data.</text>
</comment>
<dbReference type="InterPro" id="IPR015424">
    <property type="entry name" value="PyrdxlP-dep_Trfase"/>
</dbReference>
<organism evidence="4 5">
    <name type="scientific">Streptomyces corynorhini</name>
    <dbReference type="NCBI Taxonomy" id="2282652"/>
    <lineage>
        <taxon>Bacteria</taxon>
        <taxon>Bacillati</taxon>
        <taxon>Actinomycetota</taxon>
        <taxon>Actinomycetes</taxon>
        <taxon>Kitasatosporales</taxon>
        <taxon>Streptomycetaceae</taxon>
        <taxon>Streptomyces</taxon>
    </lineage>
</organism>
<dbReference type="PANTHER" id="PTHR43094:SF1">
    <property type="entry name" value="AMINOTRANSFERASE CLASS-III"/>
    <property type="match status" value="1"/>
</dbReference>